<dbReference type="PROSITE" id="PS52016">
    <property type="entry name" value="TONB_DEPENDENT_REC_3"/>
    <property type="match status" value="1"/>
</dbReference>
<feature type="domain" description="TonB-dependent receptor-like beta-barrel" evidence="11">
    <location>
        <begin position="216"/>
        <end position="687"/>
    </location>
</feature>
<dbReference type="SUPFAM" id="SSF56935">
    <property type="entry name" value="Porins"/>
    <property type="match status" value="1"/>
</dbReference>
<keyword evidence="6 8" id="KW-0472">Membrane</keyword>
<feature type="compositionally biased region" description="Basic and acidic residues" evidence="10">
    <location>
        <begin position="248"/>
        <end position="265"/>
    </location>
</feature>
<evidence type="ECO:0000256" key="7">
    <source>
        <dbReference type="ARBA" id="ARBA00023237"/>
    </source>
</evidence>
<dbReference type="Gene3D" id="2.170.130.10">
    <property type="entry name" value="TonB-dependent receptor, plug domain"/>
    <property type="match status" value="1"/>
</dbReference>
<dbReference type="InterPro" id="IPR036942">
    <property type="entry name" value="Beta-barrel_TonB_sf"/>
</dbReference>
<evidence type="ECO:0000313" key="14">
    <source>
        <dbReference type="Proteomes" id="UP000230056"/>
    </source>
</evidence>
<protein>
    <submittedName>
        <fullName evidence="13">Hemin receptor</fullName>
    </submittedName>
</protein>
<comment type="similarity">
    <text evidence="8 9">Belongs to the TonB-dependent receptor family.</text>
</comment>
<dbReference type="AlphaFoldDB" id="A0A2D3NT39"/>
<evidence type="ECO:0000256" key="8">
    <source>
        <dbReference type="PROSITE-ProRule" id="PRU01360"/>
    </source>
</evidence>
<dbReference type="EMBL" id="CP024699">
    <property type="protein sequence ID" value="ATV58573.1"/>
    <property type="molecule type" value="Genomic_DNA"/>
</dbReference>
<organism evidence="13 14">
    <name type="scientific">Fusobacterium pseudoperiodonticum</name>
    <dbReference type="NCBI Taxonomy" id="2663009"/>
    <lineage>
        <taxon>Bacteria</taxon>
        <taxon>Fusobacteriati</taxon>
        <taxon>Fusobacteriota</taxon>
        <taxon>Fusobacteriia</taxon>
        <taxon>Fusobacteriales</taxon>
        <taxon>Fusobacteriaceae</taxon>
        <taxon>Fusobacterium</taxon>
    </lineage>
</organism>
<evidence type="ECO:0000256" key="1">
    <source>
        <dbReference type="ARBA" id="ARBA00004571"/>
    </source>
</evidence>
<keyword evidence="13" id="KW-0675">Receptor</keyword>
<dbReference type="PANTHER" id="PTHR30069">
    <property type="entry name" value="TONB-DEPENDENT OUTER MEMBRANE RECEPTOR"/>
    <property type="match status" value="1"/>
</dbReference>
<comment type="subcellular location">
    <subcellularLocation>
        <location evidence="1 8">Cell outer membrane</location>
        <topology evidence="1 8">Multi-pass membrane protein</topology>
    </subcellularLocation>
</comment>
<dbReference type="InterPro" id="IPR000531">
    <property type="entry name" value="Beta-barrel_TonB"/>
</dbReference>
<evidence type="ECO:0000256" key="2">
    <source>
        <dbReference type="ARBA" id="ARBA00022448"/>
    </source>
</evidence>
<proteinExistence type="inferred from homology"/>
<dbReference type="InterPro" id="IPR012910">
    <property type="entry name" value="Plug_dom"/>
</dbReference>
<name>A0A2D3NT39_9FUSO</name>
<dbReference type="GO" id="GO:0044718">
    <property type="term" value="P:siderophore transmembrane transport"/>
    <property type="evidence" value="ECO:0007669"/>
    <property type="project" value="TreeGrafter"/>
</dbReference>
<evidence type="ECO:0000256" key="3">
    <source>
        <dbReference type="ARBA" id="ARBA00022452"/>
    </source>
</evidence>
<dbReference type="CDD" id="cd01347">
    <property type="entry name" value="ligand_gated_channel"/>
    <property type="match status" value="1"/>
</dbReference>
<reference evidence="13 14" key="1">
    <citation type="submission" date="2017-11" db="EMBL/GenBank/DDBJ databases">
        <title>Genome sequencing of Fusobacterium periodonticum KCOM 1261.</title>
        <authorList>
            <person name="Kook J.-K."/>
            <person name="Park S.-N."/>
            <person name="Lim Y.K."/>
        </authorList>
    </citation>
    <scope>NUCLEOTIDE SEQUENCE [LARGE SCALE GENOMIC DNA]</scope>
    <source>
        <strain evidence="13 14">KCOM 1261</strain>
    </source>
</reference>
<dbReference type="Pfam" id="PF07715">
    <property type="entry name" value="Plug"/>
    <property type="match status" value="1"/>
</dbReference>
<keyword evidence="4 8" id="KW-0812">Transmembrane</keyword>
<evidence type="ECO:0000256" key="10">
    <source>
        <dbReference type="SAM" id="MobiDB-lite"/>
    </source>
</evidence>
<dbReference type="PANTHER" id="PTHR30069:SF27">
    <property type="entry name" value="BLL4766 PROTEIN"/>
    <property type="match status" value="1"/>
</dbReference>
<keyword evidence="5 9" id="KW-0798">TonB box</keyword>
<evidence type="ECO:0000259" key="11">
    <source>
        <dbReference type="Pfam" id="PF00593"/>
    </source>
</evidence>
<dbReference type="InterPro" id="IPR037066">
    <property type="entry name" value="Plug_dom_sf"/>
</dbReference>
<evidence type="ECO:0000256" key="9">
    <source>
        <dbReference type="RuleBase" id="RU003357"/>
    </source>
</evidence>
<gene>
    <name evidence="13" type="ORF">CTM72_01715</name>
</gene>
<feature type="region of interest" description="Disordered" evidence="10">
    <location>
        <begin position="244"/>
        <end position="265"/>
    </location>
</feature>
<keyword evidence="7 8" id="KW-0998">Cell outer membrane</keyword>
<feature type="domain" description="TonB-dependent receptor plug" evidence="12">
    <location>
        <begin position="40"/>
        <end position="147"/>
    </location>
</feature>
<evidence type="ECO:0000256" key="5">
    <source>
        <dbReference type="ARBA" id="ARBA00023077"/>
    </source>
</evidence>
<accession>A0A2D3NT39</accession>
<dbReference type="InterPro" id="IPR039426">
    <property type="entry name" value="TonB-dep_rcpt-like"/>
</dbReference>
<dbReference type="GO" id="GO:0009279">
    <property type="term" value="C:cell outer membrane"/>
    <property type="evidence" value="ECO:0007669"/>
    <property type="project" value="UniProtKB-SubCell"/>
</dbReference>
<sequence>MKKYLMSLSLFIFCATSYGETIDLGEKSIYSETGFKNSLRSSTTSPFILKSKDIEGKGYTSVSEVLDSIPGVNIKEGAHPAIDLRGQGFQKAKATVQLLVDGIPANMLDTSHQNVPINVVNIDEIERIEVIPGGGAVLYGSGTSGGVINIITKKYKNKNIRGGIGYQISSFRNNKFDVSTGTSVGNFDFDINYSKNRKYGYRDYDFTNSDYFSGRINYNINKTDNIAFKYSGYRSKYTYPASLTETQMNKDRRQSGLGSDDKNDNNKIKKDEFSLTYNSKITNNNDLNVVAFYQKTEIPSESISDGTGMYKGILAGQVAGLSSALRNPSLPTSARLAMTNRLNALMAQLRNPSRVDFSSYSNFEDRKISIKAKDKYTYDNNGSNIIVGLGYTDDNMIRASKMELVGKMKLVDTHMDLTKKTFESFALNTYKVNNFEFIQGLRYERSKFDGSRRNLDDVSTVKRDMNNWAGTLAVNHLYSDTGNVYLKYERAFTSPSPSQLSDKVRTSSGAFDYVTNNLKSEKTNQFELGWNDYLLGSLLSADIYYSETKDEIATIFDGGRAHPTNGFKTTNLGKTRRYGFDLSAEQKVENFTFKESYSFVKTKILKDNDKNIEGKEIAEVPNHKLLLSVDYNISSKFTVGAEYEYKAAAFVDNTNKYGKDKAKSVFNIRANYQVNDSLDIYAGVDNVFGTKYYNSVTLSSGDRLYDPAPRTTYYTGFKYKF</sequence>
<dbReference type="RefSeq" id="WP_100024268.1">
    <property type="nucleotide sequence ID" value="NZ_CP024699.1"/>
</dbReference>
<evidence type="ECO:0000256" key="4">
    <source>
        <dbReference type="ARBA" id="ARBA00022692"/>
    </source>
</evidence>
<dbReference type="Gene3D" id="2.40.170.20">
    <property type="entry name" value="TonB-dependent receptor, beta-barrel domain"/>
    <property type="match status" value="1"/>
</dbReference>
<dbReference type="GO" id="GO:0015344">
    <property type="term" value="F:siderophore uptake transmembrane transporter activity"/>
    <property type="evidence" value="ECO:0007669"/>
    <property type="project" value="TreeGrafter"/>
</dbReference>
<evidence type="ECO:0000313" key="13">
    <source>
        <dbReference type="EMBL" id="ATV58573.1"/>
    </source>
</evidence>
<keyword evidence="3 8" id="KW-1134">Transmembrane beta strand</keyword>
<dbReference type="Pfam" id="PF00593">
    <property type="entry name" value="TonB_dep_Rec_b-barrel"/>
    <property type="match status" value="1"/>
</dbReference>
<dbReference type="Proteomes" id="UP000230056">
    <property type="component" value="Chromosome"/>
</dbReference>
<keyword evidence="2 8" id="KW-0813">Transport</keyword>
<evidence type="ECO:0000259" key="12">
    <source>
        <dbReference type="Pfam" id="PF07715"/>
    </source>
</evidence>
<evidence type="ECO:0000256" key="6">
    <source>
        <dbReference type="ARBA" id="ARBA00023136"/>
    </source>
</evidence>